<gene>
    <name evidence="2" type="ORF">HNQ03_000869</name>
</gene>
<feature type="region of interest" description="Disordered" evidence="1">
    <location>
        <begin position="1"/>
        <end position="23"/>
    </location>
</feature>
<dbReference type="AlphaFoldDB" id="A0A8J8K8C3"/>
<proteinExistence type="predicted"/>
<accession>A0A8J8K8C3</accession>
<protein>
    <submittedName>
        <fullName evidence="2">Uncharacterized protein</fullName>
    </submittedName>
</protein>
<dbReference type="EMBL" id="JABSNO010000005">
    <property type="protein sequence ID" value="NRS91802.1"/>
    <property type="molecule type" value="Genomic_DNA"/>
</dbReference>
<evidence type="ECO:0000313" key="2">
    <source>
        <dbReference type="EMBL" id="NRS91802.1"/>
    </source>
</evidence>
<sequence>MGRSDKSVGMPGESVGGEAESVDGEGKRVDFQYLKLFISGESGNSDNYCGINRCLMICRKNIDIFVSTTIKGALIQAILCRFIQVCSE</sequence>
<reference evidence="2" key="1">
    <citation type="submission" date="2020-05" db="EMBL/GenBank/DDBJ databases">
        <title>Genomic Encyclopedia of Type Strains, Phase IV (KMG-V): Genome sequencing to study the core and pangenomes of soil and plant-associated prokaryotes.</title>
        <authorList>
            <person name="Whitman W."/>
        </authorList>
    </citation>
    <scope>NUCLEOTIDE SEQUENCE</scope>
    <source>
        <strain evidence="2">16F</strain>
    </source>
</reference>
<organism evidence="2 3">
    <name type="scientific">Frigoriflavimonas asaccharolytica</name>
    <dbReference type="NCBI Taxonomy" id="2735899"/>
    <lineage>
        <taxon>Bacteria</taxon>
        <taxon>Pseudomonadati</taxon>
        <taxon>Bacteroidota</taxon>
        <taxon>Flavobacteriia</taxon>
        <taxon>Flavobacteriales</taxon>
        <taxon>Weeksellaceae</taxon>
        <taxon>Frigoriflavimonas</taxon>
    </lineage>
</organism>
<keyword evidence="3" id="KW-1185">Reference proteome</keyword>
<dbReference type="Proteomes" id="UP000610746">
    <property type="component" value="Unassembled WGS sequence"/>
</dbReference>
<evidence type="ECO:0000313" key="3">
    <source>
        <dbReference type="Proteomes" id="UP000610746"/>
    </source>
</evidence>
<name>A0A8J8K8C3_9FLAO</name>
<dbReference type="RefSeq" id="WP_173778426.1">
    <property type="nucleotide sequence ID" value="NZ_JABSNO010000005.1"/>
</dbReference>
<evidence type="ECO:0000256" key="1">
    <source>
        <dbReference type="SAM" id="MobiDB-lite"/>
    </source>
</evidence>
<comment type="caution">
    <text evidence="2">The sequence shown here is derived from an EMBL/GenBank/DDBJ whole genome shotgun (WGS) entry which is preliminary data.</text>
</comment>